<dbReference type="SUPFAM" id="SSF109854">
    <property type="entry name" value="DinB/YfiT-like putative metalloenzymes"/>
    <property type="match status" value="1"/>
</dbReference>
<keyword evidence="2" id="KW-1185">Reference proteome</keyword>
<dbReference type="Proteomes" id="UP000256779">
    <property type="component" value="Unassembled WGS sequence"/>
</dbReference>
<dbReference type="OrthoDB" id="1162179at2"/>
<reference evidence="1 2" key="1">
    <citation type="submission" date="2018-07" db="EMBL/GenBank/DDBJ databases">
        <title>Genomic Encyclopedia of Type Strains, Phase IV (KMG-IV): sequencing the most valuable type-strain genomes for metagenomic binning, comparative biology and taxonomic classification.</title>
        <authorList>
            <person name="Goeker M."/>
        </authorList>
    </citation>
    <scope>NUCLEOTIDE SEQUENCE [LARGE SCALE GENOMIC DNA]</scope>
    <source>
        <strain evidence="1 2">DSM 4134</strain>
    </source>
</reference>
<evidence type="ECO:0000313" key="2">
    <source>
        <dbReference type="Proteomes" id="UP000256779"/>
    </source>
</evidence>
<dbReference type="PANTHER" id="PTHR39473">
    <property type="match status" value="1"/>
</dbReference>
<organism evidence="1 2">
    <name type="scientific">Marinoscillum furvescens DSM 4134</name>
    <dbReference type="NCBI Taxonomy" id="1122208"/>
    <lineage>
        <taxon>Bacteria</taxon>
        <taxon>Pseudomonadati</taxon>
        <taxon>Bacteroidota</taxon>
        <taxon>Cytophagia</taxon>
        <taxon>Cytophagales</taxon>
        <taxon>Reichenbachiellaceae</taxon>
        <taxon>Marinoscillum</taxon>
    </lineage>
</organism>
<proteinExistence type="predicted"/>
<evidence type="ECO:0000313" key="1">
    <source>
        <dbReference type="EMBL" id="RED98847.1"/>
    </source>
</evidence>
<accession>A0A3D9L4H7</accession>
<protein>
    <recommendedName>
        <fullName evidence="3">DinB family protein</fullName>
    </recommendedName>
</protein>
<comment type="caution">
    <text evidence="1">The sequence shown here is derived from an EMBL/GenBank/DDBJ whole genome shotgun (WGS) entry which is preliminary data.</text>
</comment>
<dbReference type="InterPro" id="IPR034660">
    <property type="entry name" value="DinB/YfiT-like"/>
</dbReference>
<dbReference type="AlphaFoldDB" id="A0A3D9L4H7"/>
<dbReference type="RefSeq" id="WP_147302914.1">
    <property type="nucleotide sequence ID" value="NZ_QREG01000009.1"/>
</dbReference>
<dbReference type="PANTHER" id="PTHR39473:SF1">
    <property type="entry name" value="DINB-LIKE DOMAIN-CONTAINING PROTEIN"/>
    <property type="match status" value="1"/>
</dbReference>
<name>A0A3D9L4H7_MARFU</name>
<sequence>MSIHQSALRLLDQLEETIAQLGPNNFSQAIPTLSNATIGQHVRHTLEFFLCLIASSKTSEVNYDNRLHDKTMENDLQLALRTIHDIRAFLKNQREDFPLLLEANYAIDEDELIQIPSSYHRELAYNIEHAIHHMALIKVGVKIAFPHVELPVHFGVASSTVRFQQQQA</sequence>
<evidence type="ECO:0008006" key="3">
    <source>
        <dbReference type="Google" id="ProtNLM"/>
    </source>
</evidence>
<gene>
    <name evidence="1" type="ORF">C7460_10939</name>
</gene>
<dbReference type="EMBL" id="QREG01000009">
    <property type="protein sequence ID" value="RED98847.1"/>
    <property type="molecule type" value="Genomic_DNA"/>
</dbReference>